<dbReference type="EMBL" id="BMAO01032837">
    <property type="protein sequence ID" value="GFQ85050.1"/>
    <property type="molecule type" value="Genomic_DNA"/>
</dbReference>
<dbReference type="AlphaFoldDB" id="A0A8X6IY10"/>
<accession>A0A8X6IY10</accession>
<sequence length="111" mass="12891">MIVEGKACPARFSARDKDMKEQQAILQVLREEGLIVRPPSKAVGGIRFELISTQHPLTNQYSSIRKLPPLSMRRKHKQQKSELTREEIQQKLNEAEGRRKVKTRQCYAFVM</sequence>
<name>A0A8X6IY10_TRICU</name>
<evidence type="ECO:0000313" key="2">
    <source>
        <dbReference type="EMBL" id="GFQ85050.1"/>
    </source>
</evidence>
<gene>
    <name evidence="2" type="primary">AVEN_235289_1</name>
    <name evidence="2" type="ORF">TNCT_217711</name>
</gene>
<organism evidence="2 3">
    <name type="scientific">Trichonephila clavata</name>
    <name type="common">Joro spider</name>
    <name type="synonym">Nephila clavata</name>
    <dbReference type="NCBI Taxonomy" id="2740835"/>
    <lineage>
        <taxon>Eukaryota</taxon>
        <taxon>Metazoa</taxon>
        <taxon>Ecdysozoa</taxon>
        <taxon>Arthropoda</taxon>
        <taxon>Chelicerata</taxon>
        <taxon>Arachnida</taxon>
        <taxon>Araneae</taxon>
        <taxon>Araneomorphae</taxon>
        <taxon>Entelegynae</taxon>
        <taxon>Araneoidea</taxon>
        <taxon>Nephilidae</taxon>
        <taxon>Trichonephila</taxon>
    </lineage>
</organism>
<feature type="coiled-coil region" evidence="1">
    <location>
        <begin position="78"/>
        <end position="105"/>
    </location>
</feature>
<reference evidence="2" key="1">
    <citation type="submission" date="2020-07" db="EMBL/GenBank/DDBJ databases">
        <title>Multicomponent nature underlies the extraordinary mechanical properties of spider dragline silk.</title>
        <authorList>
            <person name="Kono N."/>
            <person name="Nakamura H."/>
            <person name="Mori M."/>
            <person name="Yoshida Y."/>
            <person name="Ohtoshi R."/>
            <person name="Malay A.D."/>
            <person name="Moran D.A.P."/>
            <person name="Tomita M."/>
            <person name="Numata K."/>
            <person name="Arakawa K."/>
        </authorList>
    </citation>
    <scope>NUCLEOTIDE SEQUENCE</scope>
</reference>
<evidence type="ECO:0000256" key="1">
    <source>
        <dbReference type="SAM" id="Coils"/>
    </source>
</evidence>
<evidence type="ECO:0000313" key="3">
    <source>
        <dbReference type="Proteomes" id="UP000887116"/>
    </source>
</evidence>
<dbReference type="Proteomes" id="UP000887116">
    <property type="component" value="Unassembled WGS sequence"/>
</dbReference>
<keyword evidence="1" id="KW-0175">Coiled coil</keyword>
<protein>
    <submittedName>
        <fullName evidence="2">Uncharacterized protein</fullName>
    </submittedName>
</protein>
<dbReference type="OrthoDB" id="10057469at2759"/>
<proteinExistence type="predicted"/>
<keyword evidence="3" id="KW-1185">Reference proteome</keyword>
<comment type="caution">
    <text evidence="2">The sequence shown here is derived from an EMBL/GenBank/DDBJ whole genome shotgun (WGS) entry which is preliminary data.</text>
</comment>